<dbReference type="SMART" id="SM00387">
    <property type="entry name" value="HATPase_c"/>
    <property type="match status" value="1"/>
</dbReference>
<evidence type="ECO:0000313" key="10">
    <source>
        <dbReference type="Proteomes" id="UP000064844"/>
    </source>
</evidence>
<dbReference type="EMBL" id="CP011307">
    <property type="protein sequence ID" value="ALP94850.1"/>
    <property type="molecule type" value="Genomic_DNA"/>
</dbReference>
<dbReference type="InterPro" id="IPR036890">
    <property type="entry name" value="HATPase_C_sf"/>
</dbReference>
<comment type="catalytic activity">
    <reaction evidence="1">
        <text>ATP + protein L-histidine = ADP + protein N-phospho-L-histidine.</text>
        <dbReference type="EC" id="2.7.13.3"/>
    </reaction>
</comment>
<dbReference type="SUPFAM" id="SSF55874">
    <property type="entry name" value="ATPase domain of HSP90 chaperone/DNA topoisomerase II/histidine kinase"/>
    <property type="match status" value="1"/>
</dbReference>
<feature type="domain" description="Histidine kinase" evidence="8">
    <location>
        <begin position="1"/>
        <end position="107"/>
    </location>
</feature>
<keyword evidence="7" id="KW-0472">Membrane</keyword>
<keyword evidence="10" id="KW-1185">Reference proteome</keyword>
<evidence type="ECO:0000259" key="8">
    <source>
        <dbReference type="PROSITE" id="PS50109"/>
    </source>
</evidence>
<evidence type="ECO:0000256" key="6">
    <source>
        <dbReference type="SAM" id="MobiDB-lite"/>
    </source>
</evidence>
<dbReference type="InterPro" id="IPR005467">
    <property type="entry name" value="His_kinase_dom"/>
</dbReference>
<dbReference type="GO" id="GO:0000160">
    <property type="term" value="P:phosphorelay signal transduction system"/>
    <property type="evidence" value="ECO:0007669"/>
    <property type="project" value="UniProtKB-KW"/>
</dbReference>
<organism evidence="9 10">
    <name type="scientific">Intestinimonas butyriciproducens</name>
    <dbReference type="NCBI Taxonomy" id="1297617"/>
    <lineage>
        <taxon>Bacteria</taxon>
        <taxon>Bacillati</taxon>
        <taxon>Bacillota</taxon>
        <taxon>Clostridia</taxon>
        <taxon>Eubacteriales</taxon>
        <taxon>Intestinimonas</taxon>
    </lineage>
</organism>
<evidence type="ECO:0000256" key="2">
    <source>
        <dbReference type="ARBA" id="ARBA00012438"/>
    </source>
</evidence>
<name>A0A0S2W6G1_9FIRM</name>
<feature type="transmembrane region" description="Helical" evidence="7">
    <location>
        <begin position="150"/>
        <end position="171"/>
    </location>
</feature>
<dbReference type="PANTHER" id="PTHR43711">
    <property type="entry name" value="TWO-COMPONENT HISTIDINE KINASE"/>
    <property type="match status" value="1"/>
</dbReference>
<dbReference type="STRING" id="1297617.IB211_02459"/>
<dbReference type="EC" id="2.7.13.3" evidence="2"/>
<dbReference type="Gene3D" id="3.30.565.10">
    <property type="entry name" value="Histidine kinase-like ATPase, C-terminal domain"/>
    <property type="match status" value="1"/>
</dbReference>
<dbReference type="InterPro" id="IPR050736">
    <property type="entry name" value="Sensor_HK_Regulatory"/>
</dbReference>
<dbReference type="PANTHER" id="PTHR43711:SF1">
    <property type="entry name" value="HISTIDINE KINASE 1"/>
    <property type="match status" value="1"/>
</dbReference>
<reference evidence="9 10" key="1">
    <citation type="journal article" date="2015" name="Nat. Commun.">
        <title>Production of butyrate from lysine and the Amadori product fructoselysine by a human gut commensal.</title>
        <authorList>
            <person name="Bui T.P."/>
            <person name="Ritari J."/>
            <person name="Boeren S."/>
            <person name="de Waard P."/>
            <person name="Plugge C.M."/>
            <person name="de Vos W.M."/>
        </authorList>
    </citation>
    <scope>NUCLEOTIDE SEQUENCE [LARGE SCALE GENOMIC DNA]</scope>
    <source>
        <strain evidence="9 10">AF211</strain>
    </source>
</reference>
<sequence length="241" mass="25891">MDFEAAWERKGLQIEASLDEAVAVTADRELLSLVWNNLISNAVKFTGPGGHIRVDLEEEGIGAVVTVSDTGCGISPEVGPHIFEKFYQGDSSHTAQGNGLGPALVKRERLCRLLRLFRPALPLLCLSIVLCASALVLLFKWGLEDSAVSYPVYVIGLYLVVAWSISLPGAVRRLRAAMFASFSGGGGDIPAPYERRNRRRRVPADSLYGGGHCGVGRTGRPVHGGRTGSSARDRQGVITYG</sequence>
<evidence type="ECO:0000256" key="1">
    <source>
        <dbReference type="ARBA" id="ARBA00000085"/>
    </source>
</evidence>
<evidence type="ECO:0000256" key="4">
    <source>
        <dbReference type="ARBA" id="ARBA00022777"/>
    </source>
</evidence>
<evidence type="ECO:0000313" key="9">
    <source>
        <dbReference type="EMBL" id="ALP94850.1"/>
    </source>
</evidence>
<dbReference type="KEGG" id="ibu:IB211_02459"/>
<keyword evidence="7" id="KW-1133">Transmembrane helix</keyword>
<dbReference type="Proteomes" id="UP000064844">
    <property type="component" value="Chromosome"/>
</dbReference>
<evidence type="ECO:0000256" key="7">
    <source>
        <dbReference type="SAM" id="Phobius"/>
    </source>
</evidence>
<keyword evidence="7" id="KW-0812">Transmembrane</keyword>
<feature type="compositionally biased region" description="Gly residues" evidence="6">
    <location>
        <begin position="208"/>
        <end position="217"/>
    </location>
</feature>
<keyword evidence="3" id="KW-0808">Transferase</keyword>
<feature type="transmembrane region" description="Helical" evidence="7">
    <location>
        <begin position="116"/>
        <end position="138"/>
    </location>
</feature>
<dbReference type="PROSITE" id="PS50109">
    <property type="entry name" value="HIS_KIN"/>
    <property type="match status" value="1"/>
</dbReference>
<dbReference type="AlphaFoldDB" id="A0A0S2W6G1"/>
<proteinExistence type="predicted"/>
<dbReference type="RefSeq" id="WP_058118183.1">
    <property type="nucleotide sequence ID" value="NZ_CP011307.1"/>
</dbReference>
<reference evidence="10" key="2">
    <citation type="submission" date="2015-04" db="EMBL/GenBank/DDBJ databases">
        <title>A butyrogenic pathway from the amino acid lysine in a human gut commensal.</title>
        <authorList>
            <person name="de Vos W.M."/>
            <person name="Bui N.T.P."/>
            <person name="Plugge C.M."/>
            <person name="Ritari J."/>
        </authorList>
    </citation>
    <scope>NUCLEOTIDE SEQUENCE [LARGE SCALE GENOMIC DNA]</scope>
    <source>
        <strain evidence="10">AF211</strain>
    </source>
</reference>
<keyword evidence="5" id="KW-0902">Two-component regulatory system</keyword>
<feature type="region of interest" description="Disordered" evidence="6">
    <location>
        <begin position="207"/>
        <end position="241"/>
    </location>
</feature>
<accession>A0A0S2W6G1</accession>
<evidence type="ECO:0000256" key="3">
    <source>
        <dbReference type="ARBA" id="ARBA00022679"/>
    </source>
</evidence>
<gene>
    <name evidence="9" type="ORF">IB211_02459</name>
</gene>
<dbReference type="eggNOG" id="COG2205">
    <property type="taxonomic scope" value="Bacteria"/>
</dbReference>
<protein>
    <recommendedName>
        <fullName evidence="2">histidine kinase</fullName>
        <ecNumber evidence="2">2.7.13.3</ecNumber>
    </recommendedName>
</protein>
<dbReference type="GO" id="GO:0004673">
    <property type="term" value="F:protein histidine kinase activity"/>
    <property type="evidence" value="ECO:0007669"/>
    <property type="project" value="UniProtKB-EC"/>
</dbReference>
<evidence type="ECO:0000256" key="5">
    <source>
        <dbReference type="ARBA" id="ARBA00023012"/>
    </source>
</evidence>
<dbReference type="Pfam" id="PF02518">
    <property type="entry name" value="HATPase_c"/>
    <property type="match status" value="1"/>
</dbReference>
<keyword evidence="4" id="KW-0418">Kinase</keyword>
<dbReference type="InterPro" id="IPR003594">
    <property type="entry name" value="HATPase_dom"/>
</dbReference>
<dbReference type="CDD" id="cd00075">
    <property type="entry name" value="HATPase"/>
    <property type="match status" value="1"/>
</dbReference>